<evidence type="ECO:0000256" key="4">
    <source>
        <dbReference type="ARBA" id="ARBA00022475"/>
    </source>
</evidence>
<feature type="signal peptide" evidence="14">
    <location>
        <begin position="1"/>
        <end position="22"/>
    </location>
</feature>
<dbReference type="InterPro" id="IPR016174">
    <property type="entry name" value="Di-haem_cyt_TM"/>
</dbReference>
<dbReference type="InterPro" id="IPR052168">
    <property type="entry name" value="Cytochrome_b561_oxidase"/>
</dbReference>
<feature type="transmembrane region" description="Helical" evidence="13">
    <location>
        <begin position="291"/>
        <end position="309"/>
    </location>
</feature>
<feature type="transmembrane region" description="Helical" evidence="13">
    <location>
        <begin position="72"/>
        <end position="94"/>
    </location>
</feature>
<dbReference type="InterPro" id="IPR011577">
    <property type="entry name" value="Cyt_b561_bac/Ni-Hgenase"/>
</dbReference>
<evidence type="ECO:0000256" key="2">
    <source>
        <dbReference type="ARBA" id="ARBA00004651"/>
    </source>
</evidence>
<feature type="transmembrane region" description="Helical" evidence="13">
    <location>
        <begin position="161"/>
        <end position="183"/>
    </location>
</feature>
<dbReference type="GO" id="GO:0046872">
    <property type="term" value="F:metal ion binding"/>
    <property type="evidence" value="ECO:0007669"/>
    <property type="project" value="UniProtKB-KW"/>
</dbReference>
<sequence length="326" mass="36023">MNNLKWTYGGLVVLLAMEPALASEAINLSAGNDGSATRIENDLDSWTAFAIVVTSLVTAWCMNAVSPKARSFGTILASLGCLAVAAWFFLFVLGTGILENPKPNQTPLDSAKPTLLWLQGIVALAAGLFLLLVGIRQSGEDKALELKTENEPERYGRISRLLHWSTAMLFIAMIPMGIFASIIPEGTDYRNAYYVVHKTIGVLVFVLLATRLIWNLGTRRPALAESLNPVERKLAHWVHVALYGFLFALPVTGFVMTSFHGYPTFFFIWELPPLWASSDTGTIAWGLFHKYLLPYVLYITLGAHILGALKHHYIDKHPQAIKRIVG</sequence>
<keyword evidence="9 13" id="KW-1133">Transmembrane helix</keyword>
<accession>A0A2N5Y042</accession>
<feature type="transmembrane region" description="Helical" evidence="13">
    <location>
        <begin position="114"/>
        <end position="135"/>
    </location>
</feature>
<keyword evidence="6 13" id="KW-0812">Transmembrane</keyword>
<dbReference type="AlphaFoldDB" id="A0A2N5Y042"/>
<evidence type="ECO:0000256" key="12">
    <source>
        <dbReference type="ARBA" id="ARBA00037975"/>
    </source>
</evidence>
<keyword evidence="8" id="KW-0249">Electron transport</keyword>
<dbReference type="GO" id="GO:0022904">
    <property type="term" value="P:respiratory electron transport chain"/>
    <property type="evidence" value="ECO:0007669"/>
    <property type="project" value="InterPro"/>
</dbReference>
<proteinExistence type="inferred from homology"/>
<keyword evidence="7" id="KW-0479">Metal-binding</keyword>
<evidence type="ECO:0000256" key="9">
    <source>
        <dbReference type="ARBA" id="ARBA00022989"/>
    </source>
</evidence>
<feature type="transmembrane region" description="Helical" evidence="13">
    <location>
        <begin position="46"/>
        <end position="65"/>
    </location>
</feature>
<dbReference type="PANTHER" id="PTHR30529">
    <property type="entry name" value="CYTOCHROME B561"/>
    <property type="match status" value="1"/>
</dbReference>
<gene>
    <name evidence="16" type="ORF">CWI75_13550</name>
</gene>
<dbReference type="GO" id="GO:0009055">
    <property type="term" value="F:electron transfer activity"/>
    <property type="evidence" value="ECO:0007669"/>
    <property type="project" value="InterPro"/>
</dbReference>
<comment type="subcellular location">
    <subcellularLocation>
        <location evidence="2">Cell membrane</location>
        <topology evidence="2">Multi-pass membrane protein</topology>
    </subcellularLocation>
</comment>
<dbReference type="Pfam" id="PF01292">
    <property type="entry name" value="Ni_hydr_CYTB"/>
    <property type="match status" value="1"/>
</dbReference>
<evidence type="ECO:0000313" key="17">
    <source>
        <dbReference type="Proteomes" id="UP000234845"/>
    </source>
</evidence>
<feature type="transmembrane region" description="Helical" evidence="13">
    <location>
        <begin position="234"/>
        <end position="256"/>
    </location>
</feature>
<feature type="domain" description="Cytochrome b561 bacterial/Ni-hydrogenase" evidence="15">
    <location>
        <begin position="154"/>
        <end position="325"/>
    </location>
</feature>
<evidence type="ECO:0000256" key="5">
    <source>
        <dbReference type="ARBA" id="ARBA00022617"/>
    </source>
</evidence>
<keyword evidence="17" id="KW-1185">Reference proteome</keyword>
<dbReference type="SUPFAM" id="SSF81342">
    <property type="entry name" value="Transmembrane di-heme cytochromes"/>
    <property type="match status" value="1"/>
</dbReference>
<dbReference type="Proteomes" id="UP000234845">
    <property type="component" value="Unassembled WGS sequence"/>
</dbReference>
<evidence type="ECO:0000256" key="13">
    <source>
        <dbReference type="SAM" id="Phobius"/>
    </source>
</evidence>
<evidence type="ECO:0000256" key="7">
    <source>
        <dbReference type="ARBA" id="ARBA00022723"/>
    </source>
</evidence>
<name>A0A2N5Y042_9GAMM</name>
<keyword evidence="10" id="KW-0408">Iron</keyword>
<evidence type="ECO:0000313" key="16">
    <source>
        <dbReference type="EMBL" id="PLW81768.1"/>
    </source>
</evidence>
<comment type="similarity">
    <text evidence="12">Belongs to the cytochrome b561 family.</text>
</comment>
<keyword evidence="3" id="KW-0813">Transport</keyword>
<evidence type="ECO:0000256" key="10">
    <source>
        <dbReference type="ARBA" id="ARBA00023004"/>
    </source>
</evidence>
<comment type="cofactor">
    <cofactor evidence="1">
        <name>heme b</name>
        <dbReference type="ChEBI" id="CHEBI:60344"/>
    </cofactor>
</comment>
<evidence type="ECO:0000259" key="15">
    <source>
        <dbReference type="Pfam" id="PF01292"/>
    </source>
</evidence>
<evidence type="ECO:0000256" key="8">
    <source>
        <dbReference type="ARBA" id="ARBA00022982"/>
    </source>
</evidence>
<dbReference type="GO" id="GO:0020037">
    <property type="term" value="F:heme binding"/>
    <property type="evidence" value="ECO:0007669"/>
    <property type="project" value="TreeGrafter"/>
</dbReference>
<evidence type="ECO:0000256" key="3">
    <source>
        <dbReference type="ARBA" id="ARBA00022448"/>
    </source>
</evidence>
<keyword evidence="4" id="KW-1003">Cell membrane</keyword>
<organism evidence="16 17">
    <name type="scientific">Kineobactrum sediminis</name>
    <dbReference type="NCBI Taxonomy" id="1905677"/>
    <lineage>
        <taxon>Bacteria</taxon>
        <taxon>Pseudomonadati</taxon>
        <taxon>Pseudomonadota</taxon>
        <taxon>Gammaproteobacteria</taxon>
        <taxon>Cellvibrionales</taxon>
        <taxon>Halieaceae</taxon>
        <taxon>Kineobactrum</taxon>
    </lineage>
</organism>
<dbReference type="RefSeq" id="WP_101522051.1">
    <property type="nucleotide sequence ID" value="NZ_PKLZ01000010.1"/>
</dbReference>
<dbReference type="OrthoDB" id="9793784at2"/>
<evidence type="ECO:0000256" key="6">
    <source>
        <dbReference type="ARBA" id="ARBA00022692"/>
    </source>
</evidence>
<protein>
    <recommendedName>
        <fullName evidence="15">Cytochrome b561 bacterial/Ni-hydrogenase domain-containing protein</fullName>
    </recommendedName>
</protein>
<dbReference type="PANTHER" id="PTHR30529:SF1">
    <property type="entry name" value="CYTOCHROME B561 HOMOLOG 2"/>
    <property type="match status" value="1"/>
</dbReference>
<keyword evidence="11 13" id="KW-0472">Membrane</keyword>
<keyword evidence="5" id="KW-0349">Heme</keyword>
<reference evidence="17" key="1">
    <citation type="submission" date="2017-11" db="EMBL/GenBank/DDBJ databases">
        <title>The draft genome sequence of Chromatocurvus sp. F02.</title>
        <authorList>
            <person name="Du Z.-J."/>
            <person name="Chang Y.-Q."/>
        </authorList>
    </citation>
    <scope>NUCLEOTIDE SEQUENCE [LARGE SCALE GENOMIC DNA]</scope>
    <source>
        <strain evidence="17">F02</strain>
    </source>
</reference>
<dbReference type="EMBL" id="PKLZ01000010">
    <property type="protein sequence ID" value="PLW81768.1"/>
    <property type="molecule type" value="Genomic_DNA"/>
</dbReference>
<keyword evidence="14" id="KW-0732">Signal</keyword>
<evidence type="ECO:0000256" key="1">
    <source>
        <dbReference type="ARBA" id="ARBA00001970"/>
    </source>
</evidence>
<feature type="chain" id="PRO_5014659310" description="Cytochrome b561 bacterial/Ni-hydrogenase domain-containing protein" evidence="14">
    <location>
        <begin position="23"/>
        <end position="326"/>
    </location>
</feature>
<dbReference type="GO" id="GO:0005886">
    <property type="term" value="C:plasma membrane"/>
    <property type="evidence" value="ECO:0007669"/>
    <property type="project" value="UniProtKB-SubCell"/>
</dbReference>
<feature type="transmembrane region" description="Helical" evidence="13">
    <location>
        <begin position="195"/>
        <end position="214"/>
    </location>
</feature>
<comment type="caution">
    <text evidence="16">The sequence shown here is derived from an EMBL/GenBank/DDBJ whole genome shotgun (WGS) entry which is preliminary data.</text>
</comment>
<evidence type="ECO:0000256" key="11">
    <source>
        <dbReference type="ARBA" id="ARBA00023136"/>
    </source>
</evidence>
<evidence type="ECO:0000256" key="14">
    <source>
        <dbReference type="SAM" id="SignalP"/>
    </source>
</evidence>